<protein>
    <submittedName>
        <fullName evidence="2">PLC-like phosphodiesterase</fullName>
    </submittedName>
</protein>
<evidence type="ECO:0000313" key="3">
    <source>
        <dbReference type="Proteomes" id="UP000271241"/>
    </source>
</evidence>
<dbReference type="InterPro" id="IPR051057">
    <property type="entry name" value="PI-PLC_domain"/>
</dbReference>
<name>A0A4P9XJT5_9FUNG</name>
<dbReference type="Proteomes" id="UP000271241">
    <property type="component" value="Unassembled WGS sequence"/>
</dbReference>
<dbReference type="PROSITE" id="PS50007">
    <property type="entry name" value="PIPLC_X_DOMAIN"/>
    <property type="match status" value="1"/>
</dbReference>
<reference evidence="3" key="1">
    <citation type="journal article" date="2018" name="Nat. Microbiol.">
        <title>Leveraging single-cell genomics to expand the fungal tree of life.</title>
        <authorList>
            <person name="Ahrendt S.R."/>
            <person name="Quandt C.A."/>
            <person name="Ciobanu D."/>
            <person name="Clum A."/>
            <person name="Salamov A."/>
            <person name="Andreopoulos B."/>
            <person name="Cheng J.F."/>
            <person name="Woyke T."/>
            <person name="Pelin A."/>
            <person name="Henrissat B."/>
            <person name="Reynolds N.K."/>
            <person name="Benny G.L."/>
            <person name="Smith M.E."/>
            <person name="James T.Y."/>
            <person name="Grigoriev I.V."/>
        </authorList>
    </citation>
    <scope>NUCLEOTIDE SEQUENCE [LARGE SCALE GENOMIC DNA]</scope>
    <source>
        <strain evidence="3">RSA 1356</strain>
    </source>
</reference>
<accession>A0A4P9XJT5</accession>
<dbReference type="PANTHER" id="PTHR13593">
    <property type="match status" value="1"/>
</dbReference>
<dbReference type="AlphaFoldDB" id="A0A4P9XJT5"/>
<keyword evidence="1" id="KW-0732">Signal</keyword>
<gene>
    <name evidence="2" type="ORF">THASP1DRAFT_32173</name>
</gene>
<dbReference type="SUPFAM" id="SSF51695">
    <property type="entry name" value="PLC-like phosphodiesterases"/>
    <property type="match status" value="1"/>
</dbReference>
<dbReference type="Gene3D" id="3.20.20.190">
    <property type="entry name" value="Phosphatidylinositol (PI) phosphodiesterase"/>
    <property type="match status" value="1"/>
</dbReference>
<keyword evidence="3" id="KW-1185">Reference proteome</keyword>
<dbReference type="Pfam" id="PF26146">
    <property type="entry name" value="PI-PLC_X"/>
    <property type="match status" value="1"/>
</dbReference>
<dbReference type="OrthoDB" id="7984201at2759"/>
<proteinExistence type="predicted"/>
<dbReference type="GO" id="GO:0008081">
    <property type="term" value="F:phosphoric diester hydrolase activity"/>
    <property type="evidence" value="ECO:0007669"/>
    <property type="project" value="InterPro"/>
</dbReference>
<dbReference type="CDD" id="cd08557">
    <property type="entry name" value="PI-PLCc_bacteria_like"/>
    <property type="match status" value="1"/>
</dbReference>
<dbReference type="GO" id="GO:0006629">
    <property type="term" value="P:lipid metabolic process"/>
    <property type="evidence" value="ECO:0007669"/>
    <property type="project" value="InterPro"/>
</dbReference>
<evidence type="ECO:0000313" key="2">
    <source>
        <dbReference type="EMBL" id="RKP06002.1"/>
    </source>
</evidence>
<sequence length="445" mass="49402">MPRPVLRGSMRQVAAALLLCALGTGSLTEGTTIPSDKCNGSSDYCILPFDHFTLPGTHNSAAYDLVPDCAVTKQCQGGMELCASTSSKCSGSWRSACVQTANKCLDRLDGKSNMWAKFGKSVCKSWAAVCAGPSVTCDIWEDVCKVPVHVCSTGLPLICKNTPHWFKSCIWENQPDHDIAQQLADGIRSFDIDLCEVEGGEILTCHGQGPTRALGAPLDVHLQQVRDFMIANPREVISLEYGDYDGSEYVIGVALQKKLEEYLPGKILEHGDKVDDPWPTLGEMIQTGKQAVVFVGAYGPSIPDKPRWMIDRRPFYSSTWSYTNDRHTAKDMASGMLKHVEDDERKTPWECLDFEYSPNAKSVLDSVLHLKKPEVCLGDMAQRIRDDIAYVADSYSNKFHRIHRMRVDYYFSVKDVLFTAVAALNTLNVARFQVEKYATIGPNNH</sequence>
<organism evidence="2 3">
    <name type="scientific">Thamnocephalis sphaerospora</name>
    <dbReference type="NCBI Taxonomy" id="78915"/>
    <lineage>
        <taxon>Eukaryota</taxon>
        <taxon>Fungi</taxon>
        <taxon>Fungi incertae sedis</taxon>
        <taxon>Zoopagomycota</taxon>
        <taxon>Zoopagomycotina</taxon>
        <taxon>Zoopagomycetes</taxon>
        <taxon>Zoopagales</taxon>
        <taxon>Sigmoideomycetaceae</taxon>
        <taxon>Thamnocephalis</taxon>
    </lineage>
</organism>
<evidence type="ECO:0000256" key="1">
    <source>
        <dbReference type="SAM" id="SignalP"/>
    </source>
</evidence>
<dbReference type="InterPro" id="IPR017946">
    <property type="entry name" value="PLC-like_Pdiesterase_TIM-brl"/>
</dbReference>
<dbReference type="PANTHER" id="PTHR13593:SF140">
    <property type="entry name" value="PLC-LIKE PHOSPHODIESTERASE"/>
    <property type="match status" value="1"/>
</dbReference>
<dbReference type="EMBL" id="KZ992978">
    <property type="protein sequence ID" value="RKP06002.1"/>
    <property type="molecule type" value="Genomic_DNA"/>
</dbReference>
<feature type="signal peptide" evidence="1">
    <location>
        <begin position="1"/>
        <end position="30"/>
    </location>
</feature>
<feature type="chain" id="PRO_5020497343" evidence="1">
    <location>
        <begin position="31"/>
        <end position="445"/>
    </location>
</feature>